<dbReference type="SMART" id="SM00884">
    <property type="entry name" value="Cullin_Nedd8"/>
    <property type="match status" value="1"/>
</dbReference>
<reference evidence="5 6" key="1">
    <citation type="submission" date="2020-02" db="EMBL/GenBank/DDBJ databases">
        <authorList>
            <person name="Ma Q."/>
            <person name="Huang Y."/>
            <person name="Song X."/>
            <person name="Pei D."/>
        </authorList>
    </citation>
    <scope>NUCLEOTIDE SEQUENCE [LARGE SCALE GENOMIC DNA]</scope>
    <source>
        <strain evidence="5">Sxm20200214</strain>
        <tissue evidence="5">Leaf</tissue>
    </source>
</reference>
<dbReference type="OrthoDB" id="27073at2759"/>
<dbReference type="SUPFAM" id="SSF75632">
    <property type="entry name" value="Cullin homology domain"/>
    <property type="match status" value="1"/>
</dbReference>
<dbReference type="FunFam" id="1.20.1310.10:FF:000001">
    <property type="entry name" value="Cullin 3"/>
    <property type="match status" value="2"/>
</dbReference>
<dbReference type="EMBL" id="JAAMPC010000016">
    <property type="protein sequence ID" value="KAG2251767.1"/>
    <property type="molecule type" value="Genomic_DNA"/>
</dbReference>
<dbReference type="FunFam" id="1.10.10.10:FF:000503">
    <property type="entry name" value="Cullin-1"/>
    <property type="match status" value="1"/>
</dbReference>
<gene>
    <name evidence="5" type="ORF">Bca52824_081903</name>
</gene>
<dbReference type="InterPro" id="IPR016159">
    <property type="entry name" value="Cullin_repeat-like_dom_sf"/>
</dbReference>
<dbReference type="InterPro" id="IPR045093">
    <property type="entry name" value="Cullin"/>
</dbReference>
<feature type="domain" description="Cullin family profile" evidence="4">
    <location>
        <begin position="606"/>
        <end position="835"/>
    </location>
</feature>
<dbReference type="SUPFAM" id="SSF46785">
    <property type="entry name" value="Winged helix' DNA-binding domain"/>
    <property type="match status" value="1"/>
</dbReference>
<dbReference type="InterPro" id="IPR059120">
    <property type="entry name" value="Cullin-like_AB"/>
</dbReference>
<dbReference type="Pfam" id="PF26557">
    <property type="entry name" value="Cullin_AB"/>
    <property type="match status" value="1"/>
</dbReference>
<comment type="similarity">
    <text evidence="1 2 3">Belongs to the cullin family.</text>
</comment>
<dbReference type="SMART" id="SM00182">
    <property type="entry name" value="CULLIN"/>
    <property type="match status" value="1"/>
</dbReference>
<dbReference type="InterPro" id="IPR036317">
    <property type="entry name" value="Cullin_homology_sf"/>
</dbReference>
<dbReference type="AlphaFoldDB" id="A0A8X7PIZ0"/>
<accession>A0A8X7PIZ0</accession>
<dbReference type="Proteomes" id="UP000886595">
    <property type="component" value="Unassembled WGS sequence"/>
</dbReference>
<dbReference type="Gene3D" id="1.10.10.10">
    <property type="entry name" value="Winged helix-like DNA-binding domain superfamily/Winged helix DNA-binding domain"/>
    <property type="match status" value="1"/>
</dbReference>
<evidence type="ECO:0000313" key="5">
    <source>
        <dbReference type="EMBL" id="KAG2251767.1"/>
    </source>
</evidence>
<keyword evidence="6" id="KW-1185">Reference proteome</keyword>
<organism evidence="5 6">
    <name type="scientific">Brassica carinata</name>
    <name type="common">Ethiopian mustard</name>
    <name type="synonym">Abyssinian cabbage</name>
    <dbReference type="NCBI Taxonomy" id="52824"/>
    <lineage>
        <taxon>Eukaryota</taxon>
        <taxon>Viridiplantae</taxon>
        <taxon>Streptophyta</taxon>
        <taxon>Embryophyta</taxon>
        <taxon>Tracheophyta</taxon>
        <taxon>Spermatophyta</taxon>
        <taxon>Magnoliopsida</taxon>
        <taxon>eudicotyledons</taxon>
        <taxon>Gunneridae</taxon>
        <taxon>Pentapetalae</taxon>
        <taxon>rosids</taxon>
        <taxon>malvids</taxon>
        <taxon>Brassicales</taxon>
        <taxon>Brassicaceae</taxon>
        <taxon>Brassiceae</taxon>
        <taxon>Brassica</taxon>
    </lineage>
</organism>
<dbReference type="Gene3D" id="3.30.230.130">
    <property type="entry name" value="Cullin, Chain C, Domain 2"/>
    <property type="match status" value="1"/>
</dbReference>
<evidence type="ECO:0000256" key="1">
    <source>
        <dbReference type="ARBA" id="ARBA00006019"/>
    </source>
</evidence>
<dbReference type="InterPro" id="IPR036388">
    <property type="entry name" value="WH-like_DNA-bd_sf"/>
</dbReference>
<evidence type="ECO:0000256" key="2">
    <source>
        <dbReference type="PROSITE-ProRule" id="PRU00330"/>
    </source>
</evidence>
<evidence type="ECO:0000313" key="6">
    <source>
        <dbReference type="Proteomes" id="UP000886595"/>
    </source>
</evidence>
<dbReference type="InterPro" id="IPR016158">
    <property type="entry name" value="Cullin_homology"/>
</dbReference>
<protein>
    <recommendedName>
        <fullName evidence="4">Cullin family profile domain-containing protein</fullName>
    </recommendedName>
</protein>
<evidence type="ECO:0000259" key="4">
    <source>
        <dbReference type="PROSITE" id="PS50069"/>
    </source>
</evidence>
<sequence length="960" mass="112332">MMARTIDFAQGWRSMQIGITKLEKHVEGLPGHSLNSEQYINLYTTVYVMCTQKPPHDHAEKLYNKYREVVEEYTKSTVLPALRKTYDDEYMLLRVLLERCSIHKKMVRRLSRIFHYVDRYFVVRNSLLSLEEVGLACFVDMVYNTLQLRVREAVIAIVDKEREGDDTGIDRALLENVKDIYVEIGMGKMKRYEQDLESFMLEGTASYYSRKASRWIQEYSYFDYIRKSEECVKKEKKRVSHYLYASSEPKLVKIVEHELFVVYANKLLEKKHSEFREIAGGLEPITNIFKQHVEDTDGQDTAAIRKVIEKPPHDHAEKLYNKYREVVEEYTKSTVLPALRKTYDDEYMLLRVLLERCSIHKKMVRRLSRIFHYVDRYFVVRNSLLSLEEVGLACFVDMVYNTLQLRVREAVIAIVDKEREGDDTGIDRALLENVKDIYVEIGMGKMKRYEQDLESFMLEGTASYYSRKASRWIQEYSYFDYIRKSEECVKKEKKRVSHYLYASSEPKLVKIVEHELFVVYANKLLEKKHSEFREIAGGLEPITNIFKQHVEDTDGQDTAAIRKVIEVHDKYIVYVTKCLENQTIFHKSLKEAFKFFCSKAVSGSSLSDESLATICDRIIILKKWASEELSDEAIEKVVKFLAYISDDKDLFAEFYKKKLARRLLLNRDASDDHERGIITKLKQQFGGNFTYKMEGMVTDLTLSRQNQNSFDEYVANNPAAKPGIDLSVTLLTTSVWPSYKTFDVNLPSEMVKCVEIFKVFYETKHKRRKLTWLHSLETCHINGKFDQKPIDLIVSTHQAAVLLLFNTRDKLNYTDIQTQLNLRHEDLVWVLHSLSCAKYKVLIKEPATETVSKTDVFEVNSKFTSRTGGVKIPLSHVDERKKVVEYVNNDRRYAIEASIVRIMKGKKVLGHEQLVSECVKQLSGMFKPDVKAIKTRIEELIARDYLERDKMNPNMFRYLA</sequence>
<dbReference type="Pfam" id="PF10557">
    <property type="entry name" value="Cullin_Nedd8"/>
    <property type="match status" value="1"/>
</dbReference>
<dbReference type="Gene3D" id="1.20.1310.10">
    <property type="entry name" value="Cullin Repeats"/>
    <property type="match status" value="6"/>
</dbReference>
<dbReference type="GO" id="GO:0006511">
    <property type="term" value="P:ubiquitin-dependent protein catabolic process"/>
    <property type="evidence" value="ECO:0007669"/>
    <property type="project" value="InterPro"/>
</dbReference>
<dbReference type="GO" id="GO:0031625">
    <property type="term" value="F:ubiquitin protein ligase binding"/>
    <property type="evidence" value="ECO:0007669"/>
    <property type="project" value="InterPro"/>
</dbReference>
<dbReference type="PANTHER" id="PTHR11932">
    <property type="entry name" value="CULLIN"/>
    <property type="match status" value="1"/>
</dbReference>
<evidence type="ECO:0000256" key="3">
    <source>
        <dbReference type="RuleBase" id="RU003829"/>
    </source>
</evidence>
<dbReference type="SUPFAM" id="SSF74788">
    <property type="entry name" value="Cullin repeat-like"/>
    <property type="match status" value="2"/>
</dbReference>
<dbReference type="InterPro" id="IPR019559">
    <property type="entry name" value="Cullin_neddylation_domain"/>
</dbReference>
<dbReference type="InterPro" id="IPR001373">
    <property type="entry name" value="Cullin_N"/>
</dbReference>
<dbReference type="PROSITE" id="PS50069">
    <property type="entry name" value="CULLIN_2"/>
    <property type="match status" value="1"/>
</dbReference>
<comment type="caution">
    <text evidence="5">The sequence shown here is derived from an EMBL/GenBank/DDBJ whole genome shotgun (WGS) entry which is preliminary data.</text>
</comment>
<proteinExistence type="inferred from homology"/>
<name>A0A8X7PIZ0_BRACI</name>
<dbReference type="InterPro" id="IPR036390">
    <property type="entry name" value="WH_DNA-bd_sf"/>
</dbReference>
<dbReference type="Pfam" id="PF00888">
    <property type="entry name" value="Cullin"/>
    <property type="match status" value="2"/>
</dbReference>